<protein>
    <submittedName>
        <fullName evidence="1">Uncharacterized protein</fullName>
    </submittedName>
</protein>
<organism evidence="1 2">
    <name type="scientific">Pyropia yezoensis</name>
    <name type="common">Susabi-nori</name>
    <name type="synonym">Porphyra yezoensis</name>
    <dbReference type="NCBI Taxonomy" id="2788"/>
    <lineage>
        <taxon>Eukaryota</taxon>
        <taxon>Rhodophyta</taxon>
        <taxon>Bangiophyceae</taxon>
        <taxon>Bangiales</taxon>
        <taxon>Bangiaceae</taxon>
        <taxon>Pyropia</taxon>
    </lineage>
</organism>
<sequence length="204" mass="22913">MRALSVGRLSIVSLWPGIDLEKGGRIKKNVWTAPKSDNPYLRLLVKLYRFLARRTDSRFNAVVLKRMFMSRTNKPPISLSRLARHAKSAPEGTTIVLVGKVLDDERMLDVPKLSVCALEFSSSARPRIEAAGGEVLTFDQLALRAPTGSKTLLIRGPKHVREVYRHFAGHQGKHVKPYVRSKGRNFERARGRRHSCGYKKKGGA</sequence>
<dbReference type="Proteomes" id="UP000798662">
    <property type="component" value="Chromosome 2"/>
</dbReference>
<gene>
    <name evidence="1" type="ORF">I4F81_005827</name>
</gene>
<dbReference type="EMBL" id="CM020619">
    <property type="protein sequence ID" value="KAK1863269.1"/>
    <property type="molecule type" value="Genomic_DNA"/>
</dbReference>
<keyword evidence="2" id="KW-1185">Reference proteome</keyword>
<evidence type="ECO:0000313" key="2">
    <source>
        <dbReference type="Proteomes" id="UP000798662"/>
    </source>
</evidence>
<evidence type="ECO:0000313" key="1">
    <source>
        <dbReference type="EMBL" id="KAK1863269.1"/>
    </source>
</evidence>
<comment type="caution">
    <text evidence="1">The sequence shown here is derived from an EMBL/GenBank/DDBJ whole genome shotgun (WGS) entry which is preliminary data.</text>
</comment>
<reference evidence="1" key="1">
    <citation type="submission" date="2019-11" db="EMBL/GenBank/DDBJ databases">
        <title>Nori genome reveals adaptations in red seaweeds to the harsh intertidal environment.</title>
        <authorList>
            <person name="Wang D."/>
            <person name="Mao Y."/>
        </authorList>
    </citation>
    <scope>NUCLEOTIDE SEQUENCE</scope>
    <source>
        <tissue evidence="1">Gametophyte</tissue>
    </source>
</reference>
<proteinExistence type="predicted"/>
<name>A0ACC3BYX8_PYRYE</name>
<accession>A0ACC3BYX8</accession>